<sequence length="89" mass="9750">MVRSKSSTVSTFVSEVGSSCLSGPRLRKVDLLGMIAGLESVTAGVLRIDRRVVNQVERRAREIAMVFQGVMRNAALLGHHPPHHSCVQR</sequence>
<accession>Q1WLJ9</accession>
<name>Q1WLJ9_SINMM</name>
<geneLocation type="plasmid" evidence="1 2">
    <name>pSmeSM11a</name>
</geneLocation>
<proteinExistence type="predicted"/>
<dbReference type="SUPFAM" id="SSF52540">
    <property type="entry name" value="P-loop containing nucleoside triphosphate hydrolases"/>
    <property type="match status" value="1"/>
</dbReference>
<keyword evidence="1" id="KW-0614">Plasmid</keyword>
<dbReference type="InterPro" id="IPR027417">
    <property type="entry name" value="P-loop_NTPase"/>
</dbReference>
<dbReference type="EMBL" id="DQ145546">
    <property type="protein sequence ID" value="ABA56001.1"/>
    <property type="molecule type" value="Genomic_DNA"/>
</dbReference>
<evidence type="ECO:0000313" key="2">
    <source>
        <dbReference type="Proteomes" id="UP000009045"/>
    </source>
</evidence>
<evidence type="ECO:0000313" key="1">
    <source>
        <dbReference type="EMBL" id="ABA56001.1"/>
    </source>
</evidence>
<dbReference type="AlphaFoldDB" id="Q1WLJ9"/>
<protein>
    <submittedName>
        <fullName evidence="1">Uncharacterized protein</fullName>
    </submittedName>
</protein>
<organism evidence="1 2">
    <name type="scientific">Sinorhizobium meliloti (strain SM11)</name>
    <dbReference type="NCBI Taxonomy" id="707241"/>
    <lineage>
        <taxon>Bacteria</taxon>
        <taxon>Pseudomonadati</taxon>
        <taxon>Pseudomonadota</taxon>
        <taxon>Alphaproteobacteria</taxon>
        <taxon>Hyphomicrobiales</taxon>
        <taxon>Rhizobiaceae</taxon>
        <taxon>Sinorhizobium/Ensifer group</taxon>
        <taxon>Sinorhizobium</taxon>
    </lineage>
</organism>
<dbReference type="Proteomes" id="UP000009045">
    <property type="component" value="Plasmid pSmeSM11a"/>
</dbReference>
<reference evidence="2" key="2">
    <citation type="journal article" date="2011" name="J. Biotechnol.">
        <title>The complete genome sequence of the dominant Sinorhizobium meliloti field isolate SM11 extends the S. meliloti pan-genome.</title>
        <authorList>
            <person name="Schneiker-Bekel S."/>
            <person name="Wibberg D."/>
            <person name="Bekel T."/>
            <person name="Blom J."/>
            <person name="Linke B."/>
            <person name="Neuweger H."/>
            <person name="Stiens M."/>
            <person name="Vorholter F.J."/>
            <person name="Weidner S."/>
            <person name="Goesmann A."/>
            <person name="Puhler A."/>
            <person name="Schluter A."/>
        </authorList>
    </citation>
    <scope>NUCLEOTIDE SEQUENCE [LARGE SCALE GENOMIC DNA]</scope>
    <source>
        <strain evidence="2">SM11</strain>
        <plasmid evidence="2">pSmeSM11a</plasmid>
    </source>
</reference>
<reference evidence="1 2" key="1">
    <citation type="journal article" date="2006" name="Appl. Environ. Microbiol.">
        <title>Sequence analysis of the 144-kilobase accessory plasmid pSmeSM11a, isolated from a dominant Sinorhizobium meliloti strain identified during a long-term field release experiment.</title>
        <authorList>
            <person name="Stiens M."/>
            <person name="Schneiker S."/>
            <person name="Keller M."/>
            <person name="Kuhn S."/>
            <person name="Puhler A."/>
            <person name="Schluter A."/>
        </authorList>
    </citation>
    <scope>NUCLEOTIDE SEQUENCE [LARGE SCALE GENOMIC DNA]</scope>
    <source>
        <strain evidence="2">SM11</strain>
        <plasmid evidence="1 2">pSmeSM11a</plasmid>
    </source>
</reference>